<name>A0A0H5CIZ1_CYBJN</name>
<evidence type="ECO:0000259" key="10">
    <source>
        <dbReference type="PROSITE" id="PS50929"/>
    </source>
</evidence>
<dbReference type="Pfam" id="PF00664">
    <property type="entry name" value="ABC_membrane"/>
    <property type="match status" value="2"/>
</dbReference>
<feature type="domain" description="ABC transmembrane type-1" evidence="10">
    <location>
        <begin position="740"/>
        <end position="999"/>
    </location>
</feature>
<dbReference type="InterPro" id="IPR039421">
    <property type="entry name" value="Type_1_exporter"/>
</dbReference>
<dbReference type="SMART" id="SM00382">
    <property type="entry name" value="AAA"/>
    <property type="match status" value="2"/>
</dbReference>
<dbReference type="PROSITE" id="PS50893">
    <property type="entry name" value="ABC_TRANSPORTER_2"/>
    <property type="match status" value="2"/>
</dbReference>
<comment type="subcellular location">
    <subcellularLocation>
        <location evidence="1">Membrane</location>
        <topology evidence="1">Multi-pass membrane protein</topology>
    </subcellularLocation>
</comment>
<feature type="transmembrane region" description="Helical" evidence="8">
    <location>
        <begin position="856"/>
        <end position="879"/>
    </location>
</feature>
<feature type="transmembrane region" description="Helical" evidence="8">
    <location>
        <begin position="111"/>
        <end position="133"/>
    </location>
</feature>
<dbReference type="InterPro" id="IPR036640">
    <property type="entry name" value="ABC1_TM_sf"/>
</dbReference>
<keyword evidence="7 8" id="KW-0472">Membrane</keyword>
<dbReference type="CDD" id="cd18577">
    <property type="entry name" value="ABC_6TM_Pgp_ABCB1_D1_like"/>
    <property type="match status" value="1"/>
</dbReference>
<dbReference type="PROSITE" id="PS00211">
    <property type="entry name" value="ABC_TRANSPORTER_1"/>
    <property type="match status" value="1"/>
</dbReference>
<dbReference type="GO" id="GO:0090374">
    <property type="term" value="P:oligopeptide export from mitochondrion"/>
    <property type="evidence" value="ECO:0007669"/>
    <property type="project" value="TreeGrafter"/>
</dbReference>
<evidence type="ECO:0000259" key="9">
    <source>
        <dbReference type="PROSITE" id="PS50893"/>
    </source>
</evidence>
<dbReference type="InterPro" id="IPR003439">
    <property type="entry name" value="ABC_transporter-like_ATP-bd"/>
</dbReference>
<dbReference type="EMBL" id="CDQK01000006">
    <property type="protein sequence ID" value="CEP24529.1"/>
    <property type="molecule type" value="Genomic_DNA"/>
</dbReference>
<gene>
    <name evidence="11" type="primary">STE6</name>
    <name evidence="11" type="ORF">BN1211_5363</name>
</gene>
<dbReference type="GO" id="GO:0005524">
    <property type="term" value="F:ATP binding"/>
    <property type="evidence" value="ECO:0007669"/>
    <property type="project" value="UniProtKB-KW"/>
</dbReference>
<evidence type="ECO:0000313" key="12">
    <source>
        <dbReference type="Proteomes" id="UP000038830"/>
    </source>
</evidence>
<organism evidence="11 12">
    <name type="scientific">Cyberlindnera jadinii (strain ATCC 18201 / CBS 1600 / BCRC 20928 / JCM 3617 / NBRC 0987 / NRRL Y-1542)</name>
    <name type="common">Torula yeast</name>
    <name type="synonym">Candida utilis</name>
    <dbReference type="NCBI Taxonomy" id="983966"/>
    <lineage>
        <taxon>Eukaryota</taxon>
        <taxon>Fungi</taxon>
        <taxon>Dikarya</taxon>
        <taxon>Ascomycota</taxon>
        <taxon>Saccharomycotina</taxon>
        <taxon>Saccharomycetes</taxon>
        <taxon>Phaffomycetales</taxon>
        <taxon>Phaffomycetaceae</taxon>
        <taxon>Cyberlindnera</taxon>
    </lineage>
</organism>
<dbReference type="GO" id="GO:0005743">
    <property type="term" value="C:mitochondrial inner membrane"/>
    <property type="evidence" value="ECO:0007669"/>
    <property type="project" value="TreeGrafter"/>
</dbReference>
<dbReference type="FunFam" id="3.40.50.300:FF:001471">
    <property type="entry name" value="P-loop containing nucleoside triphosphate hydrolase protein"/>
    <property type="match status" value="1"/>
</dbReference>
<proteinExistence type="predicted"/>
<evidence type="ECO:0000256" key="4">
    <source>
        <dbReference type="ARBA" id="ARBA00022741"/>
    </source>
</evidence>
<protein>
    <submittedName>
        <fullName evidence="11">STE6 protein</fullName>
    </submittedName>
</protein>
<dbReference type="SUPFAM" id="SSF52540">
    <property type="entry name" value="P-loop containing nucleoside triphosphate hydrolases"/>
    <property type="match status" value="2"/>
</dbReference>
<feature type="transmembrane region" description="Helical" evidence="8">
    <location>
        <begin position="780"/>
        <end position="800"/>
    </location>
</feature>
<evidence type="ECO:0000256" key="5">
    <source>
        <dbReference type="ARBA" id="ARBA00022840"/>
    </source>
</evidence>
<keyword evidence="5" id="KW-0067">ATP-binding</keyword>
<evidence type="ECO:0000313" key="11">
    <source>
        <dbReference type="EMBL" id="CEP24529.1"/>
    </source>
</evidence>
<evidence type="ECO:0000256" key="8">
    <source>
        <dbReference type="SAM" id="Phobius"/>
    </source>
</evidence>
<sequence length="1283" mass="143395">MSKEFVEASPVMVSAGSNFEVMLYDLDIDTTDDNEPVEPATLRRSTLFMFADRSDIPLMMFGGVATIAGSLGSAISAILMGRVFNVLSSLVNGEFESVGDYMQEIRLSTMALIALGAGSVLIVWATVTCWMHIGERHGIRARLHMLNTFLKKPISWYEENEKVMGDLTQINRCVEELRAGTAEATALVAQNTVATAALLGTSFYYSWSVTLIMICSSPLIIASVVVFSRLMEKYTNKENDHSIEAAKVLDWSLISAKIVRLFSARDIEYEKFSRKVTDCKDAYTKLSLVSSINMGIVRFIILCMFVQGFWFGSDQIGRGNVSSGDVLTCFTSCLMIGETLRSTLPQIITIQKAIVAINRIQSFVELRKDRYVKNRFQQKFNMEDSKHISIYPESCTGEIRFKNVDFSYPTRPDTKVLKNVSIDFPAGELTFIVGRSGSGKSTLSNLLLNFYSTSSGRVEVDGFSVGSLSERWLTDNITLVEQTCTLFNDTIKNNILMGCISSNIERVTEDELQEAVQFSLLDGVVRDLKDGLETMVGTGGTLLSGGQQQRVALARAKVRDTPILILDESVSALDIVMRDLVIEAVKTWRKGKTTIILTHEFNQIGPDDYVYLMEDGRVAERGLRKDMENAQIFQYLVSLQDNYKPQEEDNMSSEMHIEESFLNRVANRISTQFLSSVNPLSYYQTHEMENSIAPRPRAINRTNGERKLDEEEIEERPSLSPIRYIVNRMMQTVEKKWALAFGIGIAVINGAAGPVFSYAFAHLLSGIVPQDDGVGSPYYLLKWSMIVLAVAFVDGASLFLKEFLLNYSSEVWVYGLRKQAFRKISKQGMAWFSKTINNAAEVNTLLMNDCRDLRSLISHFLGVITSVAVLCTMGLTWALVEGWKLSLVCISMLPAFVITSSLYAFLLQMSENEYKNAVATLESYLYETVKGYKTIRTLRLEKHFESKFHEKIDVLKRAASRRALYTGMGVAISNLLVFVVQGVLLYYGMKLVGDGEYDVMTTDDDFCSFGILNHELCSDDKPDTGHQSGDIESKGDTIPDLNTNATAQFKNVSFCYPSAPGQKVLKNVNLEINRDETVAIIGESGSGKSTLALLITRLYESKGTFFDEVDLNSIELKWLRSQISVVDQKASFFDGSIRDNVTYGLDNYEDEDLISALKLANIYEFIISLPEGLDTRIETSLISGGQAQRLSIARAVIRKPKLLILDECTSALDAESTSKIAQLVKENLKDISVMMITHSKEMMKVADRLVVLNNGRVVEEGTYQDLYRKRGEMFRIVTAGQNS</sequence>
<feature type="domain" description="ABC transporter" evidence="9">
    <location>
        <begin position="1047"/>
        <end position="1279"/>
    </location>
</feature>
<dbReference type="PROSITE" id="PS50929">
    <property type="entry name" value="ABC_TM1F"/>
    <property type="match status" value="2"/>
</dbReference>
<feature type="transmembrane region" description="Helical" evidence="8">
    <location>
        <begin position="885"/>
        <end position="906"/>
    </location>
</feature>
<dbReference type="Gene3D" id="3.40.50.300">
    <property type="entry name" value="P-loop containing nucleotide triphosphate hydrolases"/>
    <property type="match status" value="2"/>
</dbReference>
<reference evidence="12" key="1">
    <citation type="journal article" date="2015" name="J. Biotechnol.">
        <title>The structure of the Cyberlindnera jadinii genome and its relation to Candida utilis analyzed by the occurrence of single nucleotide polymorphisms.</title>
        <authorList>
            <person name="Rupp O."/>
            <person name="Brinkrolf K."/>
            <person name="Buerth C."/>
            <person name="Kunigo M."/>
            <person name="Schneider J."/>
            <person name="Jaenicke S."/>
            <person name="Goesmann A."/>
            <person name="Puehler A."/>
            <person name="Jaeger K.-E."/>
            <person name="Ernst J.F."/>
        </authorList>
    </citation>
    <scope>NUCLEOTIDE SEQUENCE [LARGE SCALE GENOMIC DNA]</scope>
    <source>
        <strain evidence="12">ATCC 18201 / CBS 1600 / BCRC 20928 / JCM 3617 / NBRC 0987 / NRRL Y-1542</strain>
    </source>
</reference>
<dbReference type="GO" id="GO:0015421">
    <property type="term" value="F:ABC-type oligopeptide transporter activity"/>
    <property type="evidence" value="ECO:0007669"/>
    <property type="project" value="TreeGrafter"/>
</dbReference>
<feature type="transmembrane region" description="Helical" evidence="8">
    <location>
        <begin position="204"/>
        <end position="227"/>
    </location>
</feature>
<dbReference type="Gene3D" id="1.20.1560.10">
    <property type="entry name" value="ABC transporter type 1, transmembrane domain"/>
    <property type="match status" value="1"/>
</dbReference>
<evidence type="ECO:0000256" key="7">
    <source>
        <dbReference type="ARBA" id="ARBA00023136"/>
    </source>
</evidence>
<dbReference type="Proteomes" id="UP000038830">
    <property type="component" value="Unassembled WGS sequence"/>
</dbReference>
<dbReference type="InterPro" id="IPR027417">
    <property type="entry name" value="P-loop_NTPase"/>
</dbReference>
<dbReference type="CDD" id="cd18578">
    <property type="entry name" value="ABC_6TM_Pgp_ABCB1_D2_like"/>
    <property type="match status" value="1"/>
</dbReference>
<dbReference type="InterPro" id="IPR011527">
    <property type="entry name" value="ABC1_TM_dom"/>
</dbReference>
<dbReference type="GO" id="GO:0016887">
    <property type="term" value="F:ATP hydrolysis activity"/>
    <property type="evidence" value="ECO:0007669"/>
    <property type="project" value="InterPro"/>
</dbReference>
<dbReference type="FunFam" id="3.40.50.300:FF:000604">
    <property type="entry name" value="ABC transporter B family member 28"/>
    <property type="match status" value="1"/>
</dbReference>
<dbReference type="InterPro" id="IPR003593">
    <property type="entry name" value="AAA+_ATPase"/>
</dbReference>
<dbReference type="PANTHER" id="PTHR43394">
    <property type="entry name" value="ATP-DEPENDENT PERMEASE MDL1, MITOCHONDRIAL"/>
    <property type="match status" value="1"/>
</dbReference>
<evidence type="ECO:0000256" key="1">
    <source>
        <dbReference type="ARBA" id="ARBA00004141"/>
    </source>
</evidence>
<keyword evidence="4" id="KW-0547">Nucleotide-binding</keyword>
<keyword evidence="6 8" id="KW-1133">Transmembrane helix</keyword>
<dbReference type="PANTHER" id="PTHR43394:SF15">
    <property type="entry name" value="ALPHA-FACTOR-TRANSPORTING ATPASE"/>
    <property type="match status" value="1"/>
</dbReference>
<accession>A0A0H5CIZ1</accession>
<keyword evidence="2" id="KW-0813">Transport</keyword>
<keyword evidence="3 8" id="KW-0812">Transmembrane</keyword>
<dbReference type="Pfam" id="PF00005">
    <property type="entry name" value="ABC_tran"/>
    <property type="match status" value="2"/>
</dbReference>
<evidence type="ECO:0000256" key="2">
    <source>
        <dbReference type="ARBA" id="ARBA00022448"/>
    </source>
</evidence>
<dbReference type="SUPFAM" id="SSF90123">
    <property type="entry name" value="ABC transporter transmembrane region"/>
    <property type="match status" value="2"/>
</dbReference>
<evidence type="ECO:0000256" key="6">
    <source>
        <dbReference type="ARBA" id="ARBA00022989"/>
    </source>
</evidence>
<feature type="transmembrane region" description="Helical" evidence="8">
    <location>
        <begin position="963"/>
        <end position="987"/>
    </location>
</feature>
<evidence type="ECO:0000256" key="3">
    <source>
        <dbReference type="ARBA" id="ARBA00022692"/>
    </source>
</evidence>
<feature type="domain" description="ABC transporter" evidence="9">
    <location>
        <begin position="399"/>
        <end position="640"/>
    </location>
</feature>
<dbReference type="InterPro" id="IPR017871">
    <property type="entry name" value="ABC_transporter-like_CS"/>
</dbReference>
<feature type="transmembrane region" description="Helical" evidence="8">
    <location>
        <begin position="56"/>
        <end position="80"/>
    </location>
</feature>
<feature type="domain" description="ABC transmembrane type-1" evidence="10">
    <location>
        <begin position="61"/>
        <end position="352"/>
    </location>
</feature>
<feature type="transmembrane region" description="Helical" evidence="8">
    <location>
        <begin position="737"/>
        <end position="760"/>
    </location>
</feature>